<dbReference type="Pfam" id="PF04182">
    <property type="entry name" value="B-block_TFIIIC"/>
    <property type="match status" value="1"/>
</dbReference>
<name>A0AAD8AM75_DIPPU</name>
<dbReference type="GO" id="GO:0003677">
    <property type="term" value="F:DNA binding"/>
    <property type="evidence" value="ECO:0007669"/>
    <property type="project" value="UniProtKB-KW"/>
</dbReference>
<reference evidence="10" key="2">
    <citation type="submission" date="2023-05" db="EMBL/GenBank/DDBJ databases">
        <authorList>
            <person name="Fouks B."/>
        </authorList>
    </citation>
    <scope>NUCLEOTIDE SEQUENCE</scope>
    <source>
        <strain evidence="10">Stay&amp;Tobe</strain>
        <tissue evidence="10">Testes</tissue>
    </source>
</reference>
<accession>A0AAD8AM75</accession>
<evidence type="ECO:0000256" key="4">
    <source>
        <dbReference type="ARBA" id="ARBA00023163"/>
    </source>
</evidence>
<dbReference type="Pfam" id="PF23704">
    <property type="entry name" value="WHD_GTF3C1_N"/>
    <property type="match status" value="1"/>
</dbReference>
<dbReference type="PANTHER" id="PTHR15180:SF1">
    <property type="entry name" value="GENERAL TRANSCRIPTION FACTOR 3C POLYPEPTIDE 1"/>
    <property type="match status" value="1"/>
</dbReference>
<dbReference type="GO" id="GO:0042791">
    <property type="term" value="P:5S class rRNA transcription by RNA polymerase III"/>
    <property type="evidence" value="ECO:0007669"/>
    <property type="project" value="TreeGrafter"/>
</dbReference>
<feature type="non-terminal residue" evidence="10">
    <location>
        <position position="1299"/>
    </location>
</feature>
<sequence length="1299" mass="150927">MFSPSHNYVSVLLDEIALEGLDGITLEALWKRLAERQNFTCALDDHSKSYFWDIIRRLREVAMHELKNPRSPLVIFNRYNYVDPELGIVLEPINIPEDIYPHCPVEDKKKKVRGSCSTYQERKNVTRIARTLSYEEVMEKPGWNSKLVIVATQDERNAALMGLNFNPHLEISIMQYCVLERIGRSRYLGEVTQGKVSLQVVVDDPKALFYHRKFLMKHKLVVKQVHHQKAGFQNCSGSLMHLPRFRVERKPKALYLTEKVIEILKNRPNCIAEYEEIRKELGLANSLKKLFKTPEFQRYVRTDLRLPYRELYPAATVSEWKHKGNDREKKIRVIQLINPDMDVREIWPKDDDLEDEDEAPAGLLDQKNLLLDRSILSQAYTVVENAGHEGLSQMGLGAKMGMSKLQSRTLCRNLLRKGVVAPYMNDVGRQRVFKYMSKKFQNEGKMSLQFMREKNKMLELVGKKKSKKKKAKITTENKEEATEANLKRAREVVDGSEGPEAKKLKNEMLETKNVEASGEQPGPSKLSTEDMNVLIEQNIETKVMEMMLTVPSGMKETQWTRYQGSFTEELIKMNTSTKETPSPNITYRILRRANIIIEAVRAHRVIDDFTKLIKYIKEEEDKEGYNVKIDKKSLLRLLVKLSKDGHIKVIKIVLKGGTKEKMLSFVCEPEITTDHTIIQSAVEQAKMKFFILGRDKISKVNVEKEKVEEDERFLTETINTSMNELKSISSKDTKAKTCEYQYDKRVGKKYGFSPKFVRMQILHQYLFYLLYSYTGKEDLDQEAAVKHVREIDNSMTDEIASEMSQIYLEELSWKTFIPPLPKHAGWPEGWTIMCDVLLRLPLYIFVRVVNVSYVLPDLEEYLSHPIRKFYLVKHLPTHLRNALTIARRYIFSIHEVMQRLCYVGLIQFGPQRLKEKDQVFVYLNRRTSLLDTTPSRPSYHQVSDDIKYTEHNYVFNTLNDVEKYWYEMWNFCIHTQLGGRMHVTGKDIVLEVLQNKQVMIDAIQPRQPDEAPLLDLGNVPGDKRGAAGLDSAFFSHLKRNWNWTNNNISVSSVPAVKPKIEEQRKARLASLKPEPLNLGEIFQKPPNKLKKNSTTPHGKKRASNPKSEPKKTVTKAVRVVKAKNVVRRVMPRKKNKAHKPYYDEIDMKALQLMSKLRVEWSPKEDNLLLLCKVAAMYLCPYPRKQTITFPMIRDILHEICPHYSNQACQRRIMYMMKNPSTANSVALHLEDVRQDPKIIEQFKDSIQQLNTKTADTEKMEKLAIEKLKLLVCALQQKFNPEPMDHNVLHKLLPQTMSEF</sequence>
<feature type="compositionally biased region" description="Basic and acidic residues" evidence="6">
    <location>
        <begin position="491"/>
        <end position="513"/>
    </location>
</feature>
<comment type="caution">
    <text evidence="10">The sequence shown here is derived from an EMBL/GenBank/DDBJ whole genome shotgun (WGS) entry which is preliminary data.</text>
</comment>
<reference evidence="10" key="1">
    <citation type="journal article" date="2023" name="IScience">
        <title>Live-bearing cockroach genome reveals convergent evolutionary mechanisms linked to viviparity in insects and beyond.</title>
        <authorList>
            <person name="Fouks B."/>
            <person name="Harrison M.C."/>
            <person name="Mikhailova A.A."/>
            <person name="Marchal E."/>
            <person name="English S."/>
            <person name="Carruthers M."/>
            <person name="Jennings E.C."/>
            <person name="Chiamaka E.L."/>
            <person name="Frigard R.A."/>
            <person name="Pippel M."/>
            <person name="Attardo G.M."/>
            <person name="Benoit J.B."/>
            <person name="Bornberg-Bauer E."/>
            <person name="Tobe S.S."/>
        </authorList>
    </citation>
    <scope>NUCLEOTIDE SEQUENCE</scope>
    <source>
        <strain evidence="10">Stay&amp;Tobe</strain>
    </source>
</reference>
<dbReference type="EMBL" id="JASPKZ010000436">
    <property type="protein sequence ID" value="KAJ9600248.1"/>
    <property type="molecule type" value="Genomic_DNA"/>
</dbReference>
<protein>
    <recommendedName>
        <fullName evidence="12">B-block binding subunit of TFIIIC domain-containing protein</fullName>
    </recommendedName>
</protein>
<keyword evidence="5" id="KW-0539">Nucleus</keyword>
<evidence type="ECO:0008006" key="12">
    <source>
        <dbReference type="Google" id="ProtNLM"/>
    </source>
</evidence>
<keyword evidence="3" id="KW-0238">DNA-binding</keyword>
<feature type="compositionally biased region" description="Basic residues" evidence="6">
    <location>
        <begin position="1087"/>
        <end position="1103"/>
    </location>
</feature>
<dbReference type="InterPro" id="IPR056467">
    <property type="entry name" value="eWH_GTF3C1"/>
</dbReference>
<gene>
    <name evidence="10" type="ORF">L9F63_009473</name>
</gene>
<feature type="domain" description="GTF3C1 extended winged-helix" evidence="9">
    <location>
        <begin position="585"/>
        <end position="688"/>
    </location>
</feature>
<evidence type="ECO:0000256" key="3">
    <source>
        <dbReference type="ARBA" id="ARBA00023125"/>
    </source>
</evidence>
<feature type="domain" description="B-block binding subunit of TFIIIC" evidence="7">
    <location>
        <begin position="174"/>
        <end position="245"/>
    </location>
</feature>
<dbReference type="GO" id="GO:0005634">
    <property type="term" value="C:nucleus"/>
    <property type="evidence" value="ECO:0007669"/>
    <property type="project" value="UniProtKB-SubCell"/>
</dbReference>
<dbReference type="InterPro" id="IPR035625">
    <property type="entry name" value="Tfc3-like_eWH"/>
</dbReference>
<keyword evidence="11" id="KW-1185">Reference proteome</keyword>
<evidence type="ECO:0000313" key="11">
    <source>
        <dbReference type="Proteomes" id="UP001233999"/>
    </source>
</evidence>
<dbReference type="Proteomes" id="UP001233999">
    <property type="component" value="Unassembled WGS sequence"/>
</dbReference>
<comment type="subcellular location">
    <subcellularLocation>
        <location evidence="1">Nucleus</location>
    </subcellularLocation>
</comment>
<dbReference type="CDD" id="cd16169">
    <property type="entry name" value="Tau138_eWH"/>
    <property type="match status" value="1"/>
</dbReference>
<dbReference type="GO" id="GO:0000127">
    <property type="term" value="C:transcription factor TFIIIC complex"/>
    <property type="evidence" value="ECO:0007669"/>
    <property type="project" value="InterPro"/>
</dbReference>
<evidence type="ECO:0000259" key="8">
    <source>
        <dbReference type="Pfam" id="PF23704"/>
    </source>
</evidence>
<evidence type="ECO:0000256" key="2">
    <source>
        <dbReference type="ARBA" id="ARBA00022553"/>
    </source>
</evidence>
<feature type="region of interest" description="Disordered" evidence="6">
    <location>
        <begin position="1077"/>
        <end position="1113"/>
    </location>
</feature>
<evidence type="ECO:0000256" key="1">
    <source>
        <dbReference type="ARBA" id="ARBA00004123"/>
    </source>
</evidence>
<evidence type="ECO:0000259" key="7">
    <source>
        <dbReference type="Pfam" id="PF04182"/>
    </source>
</evidence>
<dbReference type="InterPro" id="IPR007309">
    <property type="entry name" value="TFIIIC_Bblock-bd"/>
</dbReference>
<dbReference type="Pfam" id="PF24101">
    <property type="entry name" value="WHD_GTF3C1"/>
    <property type="match status" value="1"/>
</dbReference>
<feature type="region of interest" description="Disordered" evidence="6">
    <location>
        <begin position="491"/>
        <end position="527"/>
    </location>
</feature>
<evidence type="ECO:0000256" key="5">
    <source>
        <dbReference type="ARBA" id="ARBA00023242"/>
    </source>
</evidence>
<proteinExistence type="predicted"/>
<dbReference type="GO" id="GO:0006384">
    <property type="term" value="P:transcription initiation at RNA polymerase III promoter"/>
    <property type="evidence" value="ECO:0007669"/>
    <property type="project" value="InterPro"/>
</dbReference>
<dbReference type="InterPro" id="IPR044210">
    <property type="entry name" value="Tfc3-like"/>
</dbReference>
<evidence type="ECO:0000256" key="6">
    <source>
        <dbReference type="SAM" id="MobiDB-lite"/>
    </source>
</evidence>
<feature type="domain" description="General transcription factor 3C polypeptide 1 winged-helix" evidence="8">
    <location>
        <begin position="9"/>
        <end position="66"/>
    </location>
</feature>
<evidence type="ECO:0000259" key="9">
    <source>
        <dbReference type="Pfam" id="PF24101"/>
    </source>
</evidence>
<keyword evidence="4" id="KW-0804">Transcription</keyword>
<keyword evidence="2" id="KW-0597">Phosphoprotein</keyword>
<evidence type="ECO:0000313" key="10">
    <source>
        <dbReference type="EMBL" id="KAJ9600248.1"/>
    </source>
</evidence>
<dbReference type="InterPro" id="IPR056428">
    <property type="entry name" value="WH_GTF3C1"/>
</dbReference>
<dbReference type="PANTHER" id="PTHR15180">
    <property type="entry name" value="GENERAL TRANSCRIPTION FACTOR 3C POLYPEPTIDE 1"/>
    <property type="match status" value="1"/>
</dbReference>
<organism evidence="10 11">
    <name type="scientific">Diploptera punctata</name>
    <name type="common">Pacific beetle cockroach</name>
    <dbReference type="NCBI Taxonomy" id="6984"/>
    <lineage>
        <taxon>Eukaryota</taxon>
        <taxon>Metazoa</taxon>
        <taxon>Ecdysozoa</taxon>
        <taxon>Arthropoda</taxon>
        <taxon>Hexapoda</taxon>
        <taxon>Insecta</taxon>
        <taxon>Pterygota</taxon>
        <taxon>Neoptera</taxon>
        <taxon>Polyneoptera</taxon>
        <taxon>Dictyoptera</taxon>
        <taxon>Blattodea</taxon>
        <taxon>Blaberoidea</taxon>
        <taxon>Blaberidae</taxon>
        <taxon>Diplopterinae</taxon>
        <taxon>Diploptera</taxon>
    </lineage>
</organism>